<feature type="region of interest" description="Disordered" evidence="1">
    <location>
        <begin position="167"/>
        <end position="270"/>
    </location>
</feature>
<reference evidence="2 3" key="1">
    <citation type="journal article" date="2018" name="Nat. Ecol. Evol.">
        <title>Pezizomycetes genomes reveal the molecular basis of ectomycorrhizal truffle lifestyle.</title>
        <authorList>
            <person name="Murat C."/>
            <person name="Payen T."/>
            <person name="Noel B."/>
            <person name="Kuo A."/>
            <person name="Morin E."/>
            <person name="Chen J."/>
            <person name="Kohler A."/>
            <person name="Krizsan K."/>
            <person name="Balestrini R."/>
            <person name="Da Silva C."/>
            <person name="Montanini B."/>
            <person name="Hainaut M."/>
            <person name="Levati E."/>
            <person name="Barry K.W."/>
            <person name="Belfiori B."/>
            <person name="Cichocki N."/>
            <person name="Clum A."/>
            <person name="Dockter R.B."/>
            <person name="Fauchery L."/>
            <person name="Guy J."/>
            <person name="Iotti M."/>
            <person name="Le Tacon F."/>
            <person name="Lindquist E.A."/>
            <person name="Lipzen A."/>
            <person name="Malagnac F."/>
            <person name="Mello A."/>
            <person name="Molinier V."/>
            <person name="Miyauchi S."/>
            <person name="Poulain J."/>
            <person name="Riccioni C."/>
            <person name="Rubini A."/>
            <person name="Sitrit Y."/>
            <person name="Splivallo R."/>
            <person name="Traeger S."/>
            <person name="Wang M."/>
            <person name="Zifcakova L."/>
            <person name="Wipf D."/>
            <person name="Zambonelli A."/>
            <person name="Paolocci F."/>
            <person name="Nowrousian M."/>
            <person name="Ottonello S."/>
            <person name="Baldrian P."/>
            <person name="Spatafora J.W."/>
            <person name="Henrissat B."/>
            <person name="Nagy L.G."/>
            <person name="Aury J.M."/>
            <person name="Wincker P."/>
            <person name="Grigoriev I.V."/>
            <person name="Bonfante P."/>
            <person name="Martin F.M."/>
        </authorList>
    </citation>
    <scope>NUCLEOTIDE SEQUENCE [LARGE SCALE GENOMIC DNA]</scope>
    <source>
        <strain evidence="2 3">ATCC MYA-4762</strain>
    </source>
</reference>
<feature type="region of interest" description="Disordered" evidence="1">
    <location>
        <begin position="28"/>
        <end position="48"/>
    </location>
</feature>
<dbReference type="Proteomes" id="UP000267821">
    <property type="component" value="Unassembled WGS sequence"/>
</dbReference>
<organism evidence="2 3">
    <name type="scientific">Terfezia boudieri ATCC MYA-4762</name>
    <dbReference type="NCBI Taxonomy" id="1051890"/>
    <lineage>
        <taxon>Eukaryota</taxon>
        <taxon>Fungi</taxon>
        <taxon>Dikarya</taxon>
        <taxon>Ascomycota</taxon>
        <taxon>Pezizomycotina</taxon>
        <taxon>Pezizomycetes</taxon>
        <taxon>Pezizales</taxon>
        <taxon>Pezizaceae</taxon>
        <taxon>Terfezia</taxon>
    </lineage>
</organism>
<dbReference type="EMBL" id="ML121527">
    <property type="protein sequence ID" value="RPB29575.1"/>
    <property type="molecule type" value="Genomic_DNA"/>
</dbReference>
<feature type="region of interest" description="Disordered" evidence="1">
    <location>
        <begin position="487"/>
        <end position="521"/>
    </location>
</feature>
<feature type="region of interest" description="Disordered" evidence="1">
    <location>
        <begin position="282"/>
        <end position="334"/>
    </location>
</feature>
<gene>
    <name evidence="2" type="ORF">L211DRAFT_844542</name>
</gene>
<keyword evidence="3" id="KW-1185">Reference proteome</keyword>
<feature type="region of interest" description="Disordered" evidence="1">
    <location>
        <begin position="114"/>
        <end position="151"/>
    </location>
</feature>
<dbReference type="AlphaFoldDB" id="A0A3N4MPD5"/>
<feature type="compositionally biased region" description="Basic and acidic residues" evidence="1">
    <location>
        <begin position="76"/>
        <end position="94"/>
    </location>
</feature>
<sequence>MPFRERLKSIVKGEAPVFEHLRHRRAAAPQHIDSRRTDLEPSRDPNLFQQDHNLARDERAAEAAVVDSGPAYTTQEHARTHEDTVRRQDKIGGAIGERKEERILKDILREEAPVEIKGHSDSGGGGYDVDRRAKAPPPPPPTTSAAVPQRSIGDVAERYALFLRGATREGYRPKSTTDLQDESRVSNGPQQETRTVTRDGVIQDQQAIRESMAIGDTSVEEPGSISTSRQDVDRPAPRRRLSDEGLYRSSVPTTEPLGQIQTATEQGLRDIRSRSYQDDFMSKGAMCSAPPPPSPENSQVHGRSKDDIYVTEGPSGCHTSTHTMGAGGDGQRREAMQGNTALPTAAGAAGRDRALSDTPIDKDVRLGMREYIAPPIIERGAMRIGDKTREYKTGDYKLRSGGTAEPIEAHTTPGTAELKRASSTPSRHISLTAEFPEKKYRKVEEQESRDGVATSAAHYATKDREYTSLPATTSPAQYSILHNILPPTYEADPEEGPFHRSVNLGGRSSSALSNRSDKSNLKDWGLDPTAEVYEIANFGGGKRAPVMGVEEEGEWYKDDPARAGCYCKAGSGGVARVKERGNVERYGLVTAGKGGE</sequence>
<feature type="compositionally biased region" description="Basic and acidic residues" evidence="1">
    <location>
        <begin position="32"/>
        <end position="43"/>
    </location>
</feature>
<feature type="compositionally biased region" description="Basic and acidic residues" evidence="1">
    <location>
        <begin position="230"/>
        <end position="246"/>
    </location>
</feature>
<feature type="region of interest" description="Disordered" evidence="1">
    <location>
        <begin position="396"/>
        <end position="426"/>
    </location>
</feature>
<evidence type="ECO:0000313" key="2">
    <source>
        <dbReference type="EMBL" id="RPB29575.1"/>
    </source>
</evidence>
<accession>A0A3N4MPD5</accession>
<dbReference type="InParanoid" id="A0A3N4MPD5"/>
<evidence type="ECO:0000313" key="3">
    <source>
        <dbReference type="Proteomes" id="UP000267821"/>
    </source>
</evidence>
<feature type="compositionally biased region" description="Polar residues" evidence="1">
    <location>
        <begin position="185"/>
        <end position="194"/>
    </location>
</feature>
<protein>
    <submittedName>
        <fullName evidence="2">Uncharacterized protein</fullName>
    </submittedName>
</protein>
<evidence type="ECO:0000256" key="1">
    <source>
        <dbReference type="SAM" id="MobiDB-lite"/>
    </source>
</evidence>
<dbReference type="OrthoDB" id="5383290at2759"/>
<feature type="region of interest" description="Disordered" evidence="1">
    <location>
        <begin position="67"/>
        <end position="94"/>
    </location>
</feature>
<proteinExistence type="predicted"/>
<name>A0A3N4MPD5_9PEZI</name>